<dbReference type="AlphaFoldDB" id="A0AAD4F856"/>
<sequence length="579" mass="62788">MIIRPAQDLITTDPIPMPQVRLIATIHRHMLRTSTAFHLQALRTHSLAYGGMGPSMYEPSRNRSIEEISTPHGHQRSLLGVQEINRKGRISPLPQAVQGAQPQLAGPAGEPGIKSEFGRMFSGIGTGVGTLSSPVPAGAQLAYGGAGLLRREELDAPQEPPVEVVKTTGRGKRRKLKEEDDEASNGRLTPVGGRAKKAKGHHHHHGYKSTPKPLPWDLIEGKENCTLMVKIGKEHLSRAAREEITSRRAVWGTDVYTDDSDVVAACIHAGWIRAYPTCEPCSMARANGVKEKSGTSQQGSSALSVLTEPPKNGPMPVPEKRDPHVTLLILPRLEKYASTTRFGITSREFGGPVGDDEAHQRAIHDGISFMVIGLRWVTNGGASQNRLRGKERRERIRKALAEVEMAPAWISRPANRDSSSNGQDGAEREGDAGLGWWKRTASKPSSEGDKENQNRVTGGEKQQQQAVEEATRIDERDVGDARVEKGMEVEARSEDAEPAKKDEPPKDEDATAAEERVEATSTEKVPLGATGNKDPEAPATEKQSEEAQVDKKPQGVPTENGAESAKEAETAEPEKAAEA</sequence>
<feature type="region of interest" description="Disordered" evidence="1">
    <location>
        <begin position="289"/>
        <end position="321"/>
    </location>
</feature>
<dbReference type="PANTHER" id="PTHR46589:SF1">
    <property type="entry name" value="APOPTOTIC CHROMATIN CONDENSATION INDUCER IN THE NUCLEUS"/>
    <property type="match status" value="1"/>
</dbReference>
<feature type="compositionally biased region" description="Polar residues" evidence="1">
    <location>
        <begin position="294"/>
        <end position="304"/>
    </location>
</feature>
<dbReference type="InterPro" id="IPR013951">
    <property type="entry name" value="Rxt3"/>
</dbReference>
<dbReference type="InterPro" id="IPR036609">
    <property type="entry name" value="LCCL_sf"/>
</dbReference>
<evidence type="ECO:0000313" key="3">
    <source>
        <dbReference type="Proteomes" id="UP001197093"/>
    </source>
</evidence>
<dbReference type="Proteomes" id="UP001197093">
    <property type="component" value="Unassembled WGS sequence"/>
</dbReference>
<evidence type="ECO:0000256" key="1">
    <source>
        <dbReference type="SAM" id="MobiDB-lite"/>
    </source>
</evidence>
<dbReference type="SUPFAM" id="SSF69848">
    <property type="entry name" value="LCCL domain"/>
    <property type="match status" value="1"/>
</dbReference>
<dbReference type="GO" id="GO:0061574">
    <property type="term" value="C:ASAP complex"/>
    <property type="evidence" value="ECO:0007669"/>
    <property type="project" value="TreeGrafter"/>
</dbReference>
<feature type="compositionally biased region" description="Basic and acidic residues" evidence="1">
    <location>
        <begin position="564"/>
        <end position="579"/>
    </location>
</feature>
<keyword evidence="3" id="KW-1185">Reference proteome</keyword>
<dbReference type="EMBL" id="JAHCVI010000001">
    <property type="protein sequence ID" value="KAG7294625.1"/>
    <property type="molecule type" value="Genomic_DNA"/>
</dbReference>
<comment type="caution">
    <text evidence="2">The sequence shown here is derived from an EMBL/GenBank/DDBJ whole genome shotgun (WGS) entry which is preliminary data.</text>
</comment>
<dbReference type="PANTHER" id="PTHR46589">
    <property type="entry name" value="APOPTOTIC CHROMATIN CONDENSATION INDUCER IN THE NUCLEUS"/>
    <property type="match status" value="1"/>
</dbReference>
<feature type="compositionally biased region" description="Basic and acidic residues" evidence="1">
    <location>
        <begin position="469"/>
        <end position="518"/>
    </location>
</feature>
<dbReference type="InterPro" id="IPR052793">
    <property type="entry name" value="EJC-associated_protein"/>
</dbReference>
<dbReference type="Gene3D" id="2.170.130.20">
    <property type="entry name" value="LCCL-like domain"/>
    <property type="match status" value="1"/>
</dbReference>
<organism evidence="2 3">
    <name type="scientific">Staphylotrichum longicolle</name>
    <dbReference type="NCBI Taxonomy" id="669026"/>
    <lineage>
        <taxon>Eukaryota</taxon>
        <taxon>Fungi</taxon>
        <taxon>Dikarya</taxon>
        <taxon>Ascomycota</taxon>
        <taxon>Pezizomycotina</taxon>
        <taxon>Sordariomycetes</taxon>
        <taxon>Sordariomycetidae</taxon>
        <taxon>Sordariales</taxon>
        <taxon>Chaetomiaceae</taxon>
        <taxon>Staphylotrichum</taxon>
    </lineage>
</organism>
<feature type="region of interest" description="Disordered" evidence="1">
    <location>
        <begin position="166"/>
        <end position="211"/>
    </location>
</feature>
<feature type="compositionally biased region" description="Basic and acidic residues" evidence="1">
    <location>
        <begin position="542"/>
        <end position="553"/>
    </location>
</feature>
<dbReference type="GO" id="GO:0003723">
    <property type="term" value="F:RNA binding"/>
    <property type="evidence" value="ECO:0007669"/>
    <property type="project" value="TreeGrafter"/>
</dbReference>
<reference evidence="2" key="1">
    <citation type="submission" date="2023-02" db="EMBL/GenBank/DDBJ databases">
        <authorList>
            <person name="Palmer J.M."/>
        </authorList>
    </citation>
    <scope>NUCLEOTIDE SEQUENCE</scope>
    <source>
        <strain evidence="2">FW57</strain>
    </source>
</reference>
<dbReference type="GO" id="GO:0008380">
    <property type="term" value="P:RNA splicing"/>
    <property type="evidence" value="ECO:0007669"/>
    <property type="project" value="TreeGrafter"/>
</dbReference>
<protein>
    <submittedName>
        <fullName evidence="2">Uncharacterized protein</fullName>
    </submittedName>
</protein>
<dbReference type="Pfam" id="PF08642">
    <property type="entry name" value="Rxt3"/>
    <property type="match status" value="1"/>
</dbReference>
<name>A0AAD4F856_9PEZI</name>
<accession>A0AAD4F856</accession>
<gene>
    <name evidence="2" type="ORF">NEMBOFW57_004701</name>
</gene>
<feature type="compositionally biased region" description="Basic residues" evidence="1">
    <location>
        <begin position="194"/>
        <end position="207"/>
    </location>
</feature>
<feature type="region of interest" description="Disordered" evidence="1">
    <location>
        <begin position="411"/>
        <end position="579"/>
    </location>
</feature>
<proteinExistence type="predicted"/>
<feature type="compositionally biased region" description="Polar residues" evidence="1">
    <location>
        <begin position="454"/>
        <end position="466"/>
    </location>
</feature>
<dbReference type="GO" id="GO:0071011">
    <property type="term" value="C:precatalytic spliceosome"/>
    <property type="evidence" value="ECO:0007669"/>
    <property type="project" value="TreeGrafter"/>
</dbReference>
<evidence type="ECO:0000313" key="2">
    <source>
        <dbReference type="EMBL" id="KAG7294625.1"/>
    </source>
</evidence>